<sequence length="80" mass="9112">MSLCLKALYLLNQLEDMGLSGIDRTSNLEDPDPQRLILTCGIRQNDARPYGSQLLNQFDEHGTLRIRQMDGLFLSNPFTE</sequence>
<organism evidence="1 2">
    <name type="scientific">Araneus ventricosus</name>
    <name type="common">Orbweaver spider</name>
    <name type="synonym">Epeira ventricosa</name>
    <dbReference type="NCBI Taxonomy" id="182803"/>
    <lineage>
        <taxon>Eukaryota</taxon>
        <taxon>Metazoa</taxon>
        <taxon>Ecdysozoa</taxon>
        <taxon>Arthropoda</taxon>
        <taxon>Chelicerata</taxon>
        <taxon>Arachnida</taxon>
        <taxon>Araneae</taxon>
        <taxon>Araneomorphae</taxon>
        <taxon>Entelegynae</taxon>
        <taxon>Araneoidea</taxon>
        <taxon>Araneidae</taxon>
        <taxon>Araneus</taxon>
    </lineage>
</organism>
<dbReference type="AlphaFoldDB" id="A0A4Y2PAB1"/>
<gene>
    <name evidence="1" type="ORF">AVEN_150438_1</name>
</gene>
<name>A0A4Y2PAB1_ARAVE</name>
<accession>A0A4Y2PAB1</accession>
<protein>
    <submittedName>
        <fullName evidence="1">Uncharacterized protein</fullName>
    </submittedName>
</protein>
<evidence type="ECO:0000313" key="2">
    <source>
        <dbReference type="Proteomes" id="UP000499080"/>
    </source>
</evidence>
<keyword evidence="2" id="KW-1185">Reference proteome</keyword>
<dbReference type="Proteomes" id="UP000499080">
    <property type="component" value="Unassembled WGS sequence"/>
</dbReference>
<comment type="caution">
    <text evidence="1">The sequence shown here is derived from an EMBL/GenBank/DDBJ whole genome shotgun (WGS) entry which is preliminary data.</text>
</comment>
<proteinExistence type="predicted"/>
<reference evidence="1 2" key="1">
    <citation type="journal article" date="2019" name="Sci. Rep.">
        <title>Orb-weaving spider Araneus ventricosus genome elucidates the spidroin gene catalogue.</title>
        <authorList>
            <person name="Kono N."/>
            <person name="Nakamura H."/>
            <person name="Ohtoshi R."/>
            <person name="Moran D.A.P."/>
            <person name="Shinohara A."/>
            <person name="Yoshida Y."/>
            <person name="Fujiwara M."/>
            <person name="Mori M."/>
            <person name="Tomita M."/>
            <person name="Arakawa K."/>
        </authorList>
    </citation>
    <scope>NUCLEOTIDE SEQUENCE [LARGE SCALE GENOMIC DNA]</scope>
</reference>
<dbReference type="EMBL" id="BGPR01010964">
    <property type="protein sequence ID" value="GBN48908.1"/>
    <property type="molecule type" value="Genomic_DNA"/>
</dbReference>
<evidence type="ECO:0000313" key="1">
    <source>
        <dbReference type="EMBL" id="GBN48908.1"/>
    </source>
</evidence>